<keyword evidence="2" id="KW-1185">Reference proteome</keyword>
<organism evidence="1 2">
    <name type="scientific">Populus alba x Populus x berolinensis</name>
    <dbReference type="NCBI Taxonomy" id="444605"/>
    <lineage>
        <taxon>Eukaryota</taxon>
        <taxon>Viridiplantae</taxon>
        <taxon>Streptophyta</taxon>
        <taxon>Embryophyta</taxon>
        <taxon>Tracheophyta</taxon>
        <taxon>Spermatophyta</taxon>
        <taxon>Magnoliopsida</taxon>
        <taxon>eudicotyledons</taxon>
        <taxon>Gunneridae</taxon>
        <taxon>Pentapetalae</taxon>
        <taxon>rosids</taxon>
        <taxon>fabids</taxon>
        <taxon>Malpighiales</taxon>
        <taxon>Salicaceae</taxon>
        <taxon>Saliceae</taxon>
        <taxon>Populus</taxon>
    </lineage>
</organism>
<proteinExistence type="predicted"/>
<reference evidence="1" key="1">
    <citation type="journal article" date="2023" name="Mol. Ecol. Resour.">
        <title>Chromosome-level genome assembly of a triploid poplar Populus alba 'Berolinensis'.</title>
        <authorList>
            <person name="Chen S."/>
            <person name="Yu Y."/>
            <person name="Wang X."/>
            <person name="Wang S."/>
            <person name="Zhang T."/>
            <person name="Zhou Y."/>
            <person name="He R."/>
            <person name="Meng N."/>
            <person name="Wang Y."/>
            <person name="Liu W."/>
            <person name="Liu Z."/>
            <person name="Liu J."/>
            <person name="Guo Q."/>
            <person name="Huang H."/>
            <person name="Sederoff R.R."/>
            <person name="Wang G."/>
            <person name="Qu G."/>
            <person name="Chen S."/>
        </authorList>
    </citation>
    <scope>NUCLEOTIDE SEQUENCE</scope>
    <source>
        <strain evidence="1">SC-2020</strain>
    </source>
</reference>
<dbReference type="EMBL" id="JAQIZT010000014">
    <property type="protein sequence ID" value="KAJ6973386.1"/>
    <property type="molecule type" value="Genomic_DNA"/>
</dbReference>
<protein>
    <submittedName>
        <fullName evidence="1">Uncharacterized protein</fullName>
    </submittedName>
</protein>
<sequence length="106" mass="11646">MHLQQGITDVQRVVSSPEKDCQKGKHFNNSVKVCLLGLGSGFGRWAGLPDVEPTWVPWSGLPIRTCHVKCTSPTTWDDAVSMSLLDGTGSFGCKRRWAHWTESGSC</sequence>
<evidence type="ECO:0000313" key="2">
    <source>
        <dbReference type="Proteomes" id="UP001164929"/>
    </source>
</evidence>
<comment type="caution">
    <text evidence="1">The sequence shown here is derived from an EMBL/GenBank/DDBJ whole genome shotgun (WGS) entry which is preliminary data.</text>
</comment>
<dbReference type="Proteomes" id="UP001164929">
    <property type="component" value="Chromosome 14"/>
</dbReference>
<gene>
    <name evidence="1" type="ORF">NC653_033653</name>
</gene>
<name>A0AAD6PZK2_9ROSI</name>
<dbReference type="AlphaFoldDB" id="A0AAD6PZK2"/>
<evidence type="ECO:0000313" key="1">
    <source>
        <dbReference type="EMBL" id="KAJ6973386.1"/>
    </source>
</evidence>
<accession>A0AAD6PZK2</accession>